<name>A0A1S1LZ80_MYCCH</name>
<organism evidence="1 2">
    <name type="scientific">Mycobacteroides chelonae</name>
    <name type="common">Mycobacterium chelonae</name>
    <dbReference type="NCBI Taxonomy" id="1774"/>
    <lineage>
        <taxon>Bacteria</taxon>
        <taxon>Bacillati</taxon>
        <taxon>Actinomycetota</taxon>
        <taxon>Actinomycetes</taxon>
        <taxon>Mycobacteriales</taxon>
        <taxon>Mycobacteriaceae</taxon>
        <taxon>Mycobacteroides</taxon>
    </lineage>
</organism>
<comment type="caution">
    <text evidence="1">The sequence shown here is derived from an EMBL/GenBank/DDBJ whole genome shotgun (WGS) entry which is preliminary data.</text>
</comment>
<dbReference type="EMBL" id="MLIS01000444">
    <property type="protein sequence ID" value="OHU72629.1"/>
    <property type="molecule type" value="Genomic_DNA"/>
</dbReference>
<dbReference type="Proteomes" id="UP000179441">
    <property type="component" value="Unassembled WGS sequence"/>
</dbReference>
<evidence type="ECO:0000313" key="1">
    <source>
        <dbReference type="EMBL" id="OHU72629.1"/>
    </source>
</evidence>
<sequence length="139" mass="15249">MYAAPTVAYTYLRNGTTPEAVVESTKGNWVVVELEYQAVVGTSLFRPYLLMDGNILSPKATAGAELNAHPGVKNRKQIIFEAAKLSDSMALRIENYHAVAIGSRVEYHAVLDSQLNIPIQMDDIQHKDYLAVTSPAVSK</sequence>
<dbReference type="AlphaFoldDB" id="A0A1S1LZ80"/>
<proteinExistence type="predicted"/>
<gene>
    <name evidence="1" type="ORF">BKG84_28995</name>
</gene>
<evidence type="ECO:0000313" key="2">
    <source>
        <dbReference type="Proteomes" id="UP000179441"/>
    </source>
</evidence>
<protein>
    <submittedName>
        <fullName evidence="1">Uncharacterized protein</fullName>
    </submittedName>
</protein>
<accession>A0A1S1LZ80</accession>
<reference evidence="1 2" key="1">
    <citation type="submission" date="2016-10" db="EMBL/GenBank/DDBJ databases">
        <title>Evaluation of Human, Veterinary and Environmental Mycobacterium chelonae Isolates by Core Genome Phylogenomic Analysis, Targeted Gene Comparison, and Anti-microbial Susceptibility Patterns: A Tale of Mistaken Identities.</title>
        <authorList>
            <person name="Fogelson S.B."/>
            <person name="Camus A.C."/>
            <person name="Lorenz W."/>
            <person name="Vasireddy R."/>
            <person name="Vasireddy S."/>
            <person name="Smith T."/>
            <person name="Brown-Elliott B.A."/>
            <person name="Wallace R.J.Jr."/>
            <person name="Hasan N.A."/>
            <person name="Reischl U."/>
            <person name="Sanchez S."/>
        </authorList>
    </citation>
    <scope>NUCLEOTIDE SEQUENCE [LARGE SCALE GENOMIC DNA]</scope>
    <source>
        <strain evidence="1 2">15518</strain>
    </source>
</reference>
<keyword evidence="2" id="KW-1185">Reference proteome</keyword>